<evidence type="ECO:0000256" key="6">
    <source>
        <dbReference type="ARBA" id="ARBA00022833"/>
    </source>
</evidence>
<feature type="region of interest" description="Disordered" evidence="13">
    <location>
        <begin position="618"/>
        <end position="639"/>
    </location>
</feature>
<protein>
    <recommendedName>
        <fullName evidence="14">C2H2-type domain-containing protein</fullName>
    </recommendedName>
</protein>
<evidence type="ECO:0000256" key="3">
    <source>
        <dbReference type="ARBA" id="ARBA00022723"/>
    </source>
</evidence>
<dbReference type="EMBL" id="JAPWTJ010000676">
    <property type="protein sequence ID" value="KAJ8976420.1"/>
    <property type="molecule type" value="Genomic_DNA"/>
</dbReference>
<feature type="region of interest" description="Disordered" evidence="13">
    <location>
        <begin position="51"/>
        <end position="78"/>
    </location>
</feature>
<comment type="subcellular location">
    <subcellularLocation>
        <location evidence="1">Nucleus</location>
    </subcellularLocation>
</comment>
<organism evidence="15 16">
    <name type="scientific">Molorchus minor</name>
    <dbReference type="NCBI Taxonomy" id="1323400"/>
    <lineage>
        <taxon>Eukaryota</taxon>
        <taxon>Metazoa</taxon>
        <taxon>Ecdysozoa</taxon>
        <taxon>Arthropoda</taxon>
        <taxon>Hexapoda</taxon>
        <taxon>Insecta</taxon>
        <taxon>Pterygota</taxon>
        <taxon>Neoptera</taxon>
        <taxon>Endopterygota</taxon>
        <taxon>Coleoptera</taxon>
        <taxon>Polyphaga</taxon>
        <taxon>Cucujiformia</taxon>
        <taxon>Chrysomeloidea</taxon>
        <taxon>Cerambycidae</taxon>
        <taxon>Lamiinae</taxon>
        <taxon>Monochamini</taxon>
        <taxon>Molorchus</taxon>
    </lineage>
</organism>
<evidence type="ECO:0000259" key="14">
    <source>
        <dbReference type="PROSITE" id="PS50157"/>
    </source>
</evidence>
<evidence type="ECO:0000256" key="12">
    <source>
        <dbReference type="PROSITE-ProRule" id="PRU00042"/>
    </source>
</evidence>
<evidence type="ECO:0000256" key="2">
    <source>
        <dbReference type="ARBA" id="ARBA00022491"/>
    </source>
</evidence>
<keyword evidence="8" id="KW-0805">Transcription regulation</keyword>
<dbReference type="PANTHER" id="PTHR46541">
    <property type="entry name" value="ZINC FINGER PROTEIN AEBP2"/>
    <property type="match status" value="1"/>
</dbReference>
<evidence type="ECO:0000256" key="9">
    <source>
        <dbReference type="ARBA" id="ARBA00023163"/>
    </source>
</evidence>
<dbReference type="Pfam" id="PF26014">
    <property type="entry name" value="SH3_AEBP2_C"/>
    <property type="match status" value="1"/>
</dbReference>
<proteinExistence type="inferred from homology"/>
<keyword evidence="10" id="KW-0539">Nucleus</keyword>
<dbReference type="Proteomes" id="UP001162164">
    <property type="component" value="Unassembled WGS sequence"/>
</dbReference>
<keyword evidence="9" id="KW-0804">Transcription</keyword>
<name>A0ABQ9JE03_9CUCU</name>
<feature type="region of interest" description="Disordered" evidence="13">
    <location>
        <begin position="273"/>
        <end position="297"/>
    </location>
</feature>
<sequence>MQQGKITEYFKSQIKANGIKKDLANFVKQNDTKKLNVNKLVSLVDQQTQFNSLKSQRKESKTPTSKKAAPSRTKKVSPVTVPRKILPAPSNISEKITINEQLNNMAKYTPTVTLTALSFPSNYTYLHPKTAKPSDSPIFVPQFATIANDKIPIPIINRTQCLNVIQPVQKITTINNFNCVKLNATMVPIVKVNALPSRLNGPPNLTSVPGIPSLPNIAATANIANMIGSPNIPNVALSVETAVPTVLSAKPKFNDTIAPNVAMTNFAAPKQHVTSCNSTNRPVENVQSKCRPEESNLRTEEPYRTECTTQAIFRNQDVFRTLEKSPTPTDSDSGISNRECLEVSVSDNVVVEEQKSPILSQPKTIRFPAKSDSKADRKSPQHSIDGRCRWAECSLRFETSGALLEHLQVKHVISQASQEHYVCLWLGCKVHGRTSCSRSWLERHVLAHAGTKPFRCIVDGCGQRFNSQLMLERHVNGHFNTDSSPNGSAKKSMTDSGSSKLYKRNGKRIRFRRQPWSARMFDFIDCGIMEGLQHNLLTLTQRRTLGKISEAGDTVQLQSQILAKRVEPNGSIEYLLKWHPPNIIPDEWVHEKEYKQTKAVPIPFLTTSAKTALKPTLFPLKTDDQPRRKHHRKPISKQT</sequence>
<dbReference type="SUPFAM" id="SSF57667">
    <property type="entry name" value="beta-beta-alpha zinc fingers"/>
    <property type="match status" value="1"/>
</dbReference>
<accession>A0ABQ9JE03</accession>
<evidence type="ECO:0000313" key="15">
    <source>
        <dbReference type="EMBL" id="KAJ8976420.1"/>
    </source>
</evidence>
<dbReference type="PANTHER" id="PTHR46541:SF1">
    <property type="entry name" value="ZINC FINGER PROTEIN AEBP2"/>
    <property type="match status" value="1"/>
</dbReference>
<dbReference type="InterPro" id="IPR013087">
    <property type="entry name" value="Znf_C2H2_type"/>
</dbReference>
<evidence type="ECO:0000313" key="16">
    <source>
        <dbReference type="Proteomes" id="UP001162164"/>
    </source>
</evidence>
<dbReference type="PROSITE" id="PS50157">
    <property type="entry name" value="ZINC_FINGER_C2H2_2"/>
    <property type="match status" value="1"/>
</dbReference>
<dbReference type="InterPro" id="IPR036236">
    <property type="entry name" value="Znf_C2H2_sf"/>
</dbReference>
<gene>
    <name evidence="15" type="ORF">NQ317_014617</name>
</gene>
<feature type="domain" description="C2H2-type" evidence="14">
    <location>
        <begin position="454"/>
        <end position="483"/>
    </location>
</feature>
<dbReference type="SMART" id="SM00355">
    <property type="entry name" value="ZnF_C2H2"/>
    <property type="match status" value="3"/>
</dbReference>
<evidence type="ECO:0000256" key="8">
    <source>
        <dbReference type="ARBA" id="ARBA00023015"/>
    </source>
</evidence>
<feature type="region of interest" description="Disordered" evidence="13">
    <location>
        <begin position="477"/>
        <end position="500"/>
    </location>
</feature>
<dbReference type="InterPro" id="IPR052130">
    <property type="entry name" value="AEBP2/jing_C2H2-ZnF"/>
</dbReference>
<evidence type="ECO:0000256" key="11">
    <source>
        <dbReference type="ARBA" id="ARBA00037930"/>
    </source>
</evidence>
<evidence type="ECO:0000256" key="5">
    <source>
        <dbReference type="ARBA" id="ARBA00022771"/>
    </source>
</evidence>
<feature type="compositionally biased region" description="Polar residues" evidence="13">
    <location>
        <begin position="478"/>
        <end position="499"/>
    </location>
</feature>
<keyword evidence="6" id="KW-0862">Zinc</keyword>
<keyword evidence="16" id="KW-1185">Reference proteome</keyword>
<feature type="compositionally biased region" description="Basic residues" evidence="13">
    <location>
        <begin position="627"/>
        <end position="639"/>
    </location>
</feature>
<keyword evidence="5 12" id="KW-0863">Zinc-finger</keyword>
<comment type="similarity">
    <text evidence="11">Belongs to the AEBP2/jing C2H2-type zinc-finger family.</text>
</comment>
<dbReference type="PROSITE" id="PS00028">
    <property type="entry name" value="ZINC_FINGER_C2H2_1"/>
    <property type="match status" value="2"/>
</dbReference>
<evidence type="ECO:0000256" key="10">
    <source>
        <dbReference type="ARBA" id="ARBA00023242"/>
    </source>
</evidence>
<evidence type="ECO:0000256" key="7">
    <source>
        <dbReference type="ARBA" id="ARBA00022853"/>
    </source>
</evidence>
<keyword evidence="4" id="KW-0677">Repeat</keyword>
<keyword evidence="2" id="KW-0678">Repressor</keyword>
<reference evidence="15" key="1">
    <citation type="journal article" date="2023" name="Insect Mol. Biol.">
        <title>Genome sequencing provides insights into the evolution of gene families encoding plant cell wall-degrading enzymes in longhorned beetles.</title>
        <authorList>
            <person name="Shin N.R."/>
            <person name="Okamura Y."/>
            <person name="Kirsch R."/>
            <person name="Pauchet Y."/>
        </authorList>
    </citation>
    <scope>NUCLEOTIDE SEQUENCE</scope>
    <source>
        <strain evidence="15">MMC_N1</strain>
    </source>
</reference>
<keyword evidence="3" id="KW-0479">Metal-binding</keyword>
<comment type="caution">
    <text evidence="15">The sequence shown here is derived from an EMBL/GenBank/DDBJ whole genome shotgun (WGS) entry which is preliminary data.</text>
</comment>
<evidence type="ECO:0000256" key="13">
    <source>
        <dbReference type="SAM" id="MobiDB-lite"/>
    </source>
</evidence>
<evidence type="ECO:0000256" key="4">
    <source>
        <dbReference type="ARBA" id="ARBA00022737"/>
    </source>
</evidence>
<dbReference type="InterPro" id="IPR059034">
    <property type="entry name" value="SH3_AEBP2_C"/>
</dbReference>
<keyword evidence="7" id="KW-0156">Chromatin regulator</keyword>
<feature type="compositionally biased region" description="Polar residues" evidence="13">
    <location>
        <begin position="273"/>
        <end position="288"/>
    </location>
</feature>
<evidence type="ECO:0000256" key="1">
    <source>
        <dbReference type="ARBA" id="ARBA00004123"/>
    </source>
</evidence>
<dbReference type="Gene3D" id="3.30.160.60">
    <property type="entry name" value="Classic Zinc Finger"/>
    <property type="match status" value="2"/>
</dbReference>